<accession>A0ACB7J8F1</accession>
<protein>
    <submittedName>
        <fullName evidence="1">Uncharacterized protein</fullName>
    </submittedName>
</protein>
<evidence type="ECO:0000313" key="1">
    <source>
        <dbReference type="EMBL" id="KAG9226787.1"/>
    </source>
</evidence>
<reference evidence="1 2" key="1">
    <citation type="journal article" date="2021" name="Appl. Environ. Microbiol.">
        <title>Genetic linkage and physical mapping for an oyster mushroom Pleurotus cornucopiae and QTL analysis for the trait cap color.</title>
        <authorList>
            <person name="Zhang Y."/>
            <person name="Gao W."/>
            <person name="Sonnenberg A."/>
            <person name="Chen Q."/>
            <person name="Zhang J."/>
            <person name="Huang C."/>
        </authorList>
    </citation>
    <scope>NUCLEOTIDE SEQUENCE [LARGE SCALE GENOMIC DNA]</scope>
    <source>
        <strain evidence="1">CCMSSC00406</strain>
    </source>
</reference>
<organism evidence="1 2">
    <name type="scientific">Pleurotus cornucopiae</name>
    <name type="common">Cornucopia mushroom</name>
    <dbReference type="NCBI Taxonomy" id="5321"/>
    <lineage>
        <taxon>Eukaryota</taxon>
        <taxon>Fungi</taxon>
        <taxon>Dikarya</taxon>
        <taxon>Basidiomycota</taxon>
        <taxon>Agaricomycotina</taxon>
        <taxon>Agaricomycetes</taxon>
        <taxon>Agaricomycetidae</taxon>
        <taxon>Agaricales</taxon>
        <taxon>Pleurotineae</taxon>
        <taxon>Pleurotaceae</taxon>
        <taxon>Pleurotus</taxon>
    </lineage>
</organism>
<proteinExistence type="predicted"/>
<comment type="caution">
    <text evidence="1">The sequence shown here is derived from an EMBL/GenBank/DDBJ whole genome shotgun (WGS) entry which is preliminary data.</text>
</comment>
<name>A0ACB7J8F1_PLECO</name>
<dbReference type="EMBL" id="WQMT02000002">
    <property type="protein sequence ID" value="KAG9226787.1"/>
    <property type="molecule type" value="Genomic_DNA"/>
</dbReference>
<sequence>MEFHRNPEASGSRHRSYVQSGTTHAPPHRAPSPSLRRESNRSVPPEPPTAENLHHTGRQTFNIDPDVPYIEANAGEIEIAQSQSRQNDTDANSRGPREMVGGILGGIKTAMASTRERARTGSGPTNPTRPKSPPTRRDRPPEIDTRPTREPNTPAFPESIYQPPGYDISAFQRLGPATVQFVTSTGVPLGPPQPVPSRQYYFGSRPDDLQRSAPAAASDGRVADAHADEDSTVVSHDENHTHTTQNQYFVPTTIGSPILAQPRPSSDYAKMSSPAPAPSFMSFHAHMQRIGNFFKAVNSLPWVSEERVTVDYIPRGARKKVSGYTRRDTYGPGSSEGSSRASSDFSNVFKRRKTLSAPRPLLSWYGGTGRNSERQTVDLLSGSSSSQSPEIEPFPYSAQATSAADQQGTPYTNTATPLPGAPPFPPETPQQRQHQQPQPDLARSVGSPKPVTPYNNNNNNNNNNNQTYVNDHDAYVDMVDSEARLASNTQEGSAWPPTYPHGYVSYQPPMEGGMQSEAIHYIPMMQTQNVPVSYMVSTQSDGR</sequence>
<keyword evidence="2" id="KW-1185">Reference proteome</keyword>
<gene>
    <name evidence="1" type="ORF">CCMSSC00406_0009705</name>
</gene>
<evidence type="ECO:0000313" key="2">
    <source>
        <dbReference type="Proteomes" id="UP000824881"/>
    </source>
</evidence>
<dbReference type="Proteomes" id="UP000824881">
    <property type="component" value="Unassembled WGS sequence"/>
</dbReference>